<evidence type="ECO:0000256" key="6">
    <source>
        <dbReference type="ARBA" id="ARBA00023125"/>
    </source>
</evidence>
<keyword evidence="3" id="KW-0227">DNA damage</keyword>
<dbReference type="PANTHER" id="PTHR13604:SF0">
    <property type="entry name" value="ABASIC SITE PROCESSING PROTEIN HMCES"/>
    <property type="match status" value="1"/>
</dbReference>
<dbReference type="GO" id="GO:0006508">
    <property type="term" value="P:proteolysis"/>
    <property type="evidence" value="ECO:0007669"/>
    <property type="project" value="UniProtKB-KW"/>
</dbReference>
<evidence type="ECO:0000256" key="2">
    <source>
        <dbReference type="ARBA" id="ARBA00022670"/>
    </source>
</evidence>
<dbReference type="AlphaFoldDB" id="A0A6J6E2X0"/>
<dbReference type="PANTHER" id="PTHR13604">
    <property type="entry name" value="DC12-RELATED"/>
    <property type="match status" value="1"/>
</dbReference>
<dbReference type="GO" id="GO:0008233">
    <property type="term" value="F:peptidase activity"/>
    <property type="evidence" value="ECO:0007669"/>
    <property type="project" value="UniProtKB-KW"/>
</dbReference>
<keyword evidence="7" id="KW-0456">Lyase</keyword>
<dbReference type="GO" id="GO:0003697">
    <property type="term" value="F:single-stranded DNA binding"/>
    <property type="evidence" value="ECO:0007669"/>
    <property type="project" value="InterPro"/>
</dbReference>
<name>A0A6J6E2X0_9ZZZZ</name>
<reference evidence="8" key="1">
    <citation type="submission" date="2020-05" db="EMBL/GenBank/DDBJ databases">
        <authorList>
            <person name="Chiriac C."/>
            <person name="Salcher M."/>
            <person name="Ghai R."/>
            <person name="Kavagutti S V."/>
        </authorList>
    </citation>
    <scope>NUCLEOTIDE SEQUENCE</scope>
</reference>
<keyword evidence="5" id="KW-0190">Covalent protein-DNA linkage</keyword>
<evidence type="ECO:0000256" key="1">
    <source>
        <dbReference type="ARBA" id="ARBA00008136"/>
    </source>
</evidence>
<accession>A0A6J6E2X0</accession>
<dbReference type="GO" id="GO:0106300">
    <property type="term" value="P:protein-DNA covalent cross-linking repair"/>
    <property type="evidence" value="ECO:0007669"/>
    <property type="project" value="InterPro"/>
</dbReference>
<dbReference type="InterPro" id="IPR036590">
    <property type="entry name" value="SRAP-like"/>
</dbReference>
<evidence type="ECO:0000256" key="3">
    <source>
        <dbReference type="ARBA" id="ARBA00022763"/>
    </source>
</evidence>
<organism evidence="8">
    <name type="scientific">freshwater metagenome</name>
    <dbReference type="NCBI Taxonomy" id="449393"/>
    <lineage>
        <taxon>unclassified sequences</taxon>
        <taxon>metagenomes</taxon>
        <taxon>ecological metagenomes</taxon>
    </lineage>
</organism>
<dbReference type="Pfam" id="PF02586">
    <property type="entry name" value="SRAP"/>
    <property type="match status" value="1"/>
</dbReference>
<proteinExistence type="inferred from homology"/>
<dbReference type="EMBL" id="CAEZTT010000007">
    <property type="protein sequence ID" value="CAB4568593.1"/>
    <property type="molecule type" value="Genomic_DNA"/>
</dbReference>
<keyword evidence="2" id="KW-0645">Protease</keyword>
<evidence type="ECO:0000313" key="8">
    <source>
        <dbReference type="EMBL" id="CAB4568593.1"/>
    </source>
</evidence>
<evidence type="ECO:0000256" key="4">
    <source>
        <dbReference type="ARBA" id="ARBA00022801"/>
    </source>
</evidence>
<dbReference type="SUPFAM" id="SSF143081">
    <property type="entry name" value="BB1717-like"/>
    <property type="match status" value="1"/>
</dbReference>
<keyword evidence="6" id="KW-0238">DNA-binding</keyword>
<protein>
    <submittedName>
        <fullName evidence="8">Unannotated protein</fullName>
    </submittedName>
</protein>
<evidence type="ECO:0000256" key="7">
    <source>
        <dbReference type="ARBA" id="ARBA00023239"/>
    </source>
</evidence>
<sequence>MCGRYTAVADLREVVTALGVEQVLAAAEAPRYNIAPTQQIAAVRQVESVRQLDLFSWGLKLTWANSSLTPSNLINARVESVTQKPSFREAAKYRRCLIPASGWYEWQSTVLTAGKKQPFYFYSNELPVLAFAGIYEISESGEFSAAIITQDANEIVGPIHDRMPLILSSGFFADWLDPSLTNSAEIVAIARTAAPPELHGHAVTTEVNSARAQGPHLIAPTDPEPTQPGLFD</sequence>
<gene>
    <name evidence="8" type="ORF">UFOPK1726_00142</name>
</gene>
<evidence type="ECO:0000256" key="5">
    <source>
        <dbReference type="ARBA" id="ARBA00023124"/>
    </source>
</evidence>
<dbReference type="Gene3D" id="3.90.1680.10">
    <property type="entry name" value="SOS response associated peptidase-like"/>
    <property type="match status" value="1"/>
</dbReference>
<comment type="similarity">
    <text evidence="1">Belongs to the SOS response-associated peptidase family.</text>
</comment>
<keyword evidence="4" id="KW-0378">Hydrolase</keyword>
<dbReference type="InterPro" id="IPR003738">
    <property type="entry name" value="SRAP"/>
</dbReference>
<dbReference type="GO" id="GO:0016829">
    <property type="term" value="F:lyase activity"/>
    <property type="evidence" value="ECO:0007669"/>
    <property type="project" value="UniProtKB-KW"/>
</dbReference>